<comment type="caution">
    <text evidence="3">The sequence shown here is derived from an EMBL/GenBank/DDBJ whole genome shotgun (WGS) entry which is preliminary data.</text>
</comment>
<keyword evidence="4" id="KW-1185">Reference proteome</keyword>
<name>A0ABR6SB23_ANAVA</name>
<evidence type="ECO:0000256" key="1">
    <source>
        <dbReference type="PROSITE-ProRule" id="PRU00278"/>
    </source>
</evidence>
<dbReference type="SUPFAM" id="SSF54534">
    <property type="entry name" value="FKBP-like"/>
    <property type="match status" value="1"/>
</dbReference>
<proteinExistence type="predicted"/>
<dbReference type="RefSeq" id="WP_011320007.1">
    <property type="nucleotide sequence ID" value="NZ_JACKZP010000062.1"/>
</dbReference>
<dbReference type="InterPro" id="IPR000297">
    <property type="entry name" value="PPIase_PpiC"/>
</dbReference>
<accession>A0ABR6SB23</accession>
<dbReference type="EMBL" id="JACKZP010000062">
    <property type="protein sequence ID" value="MBC1303428.1"/>
    <property type="molecule type" value="Genomic_DNA"/>
</dbReference>
<feature type="domain" description="PpiC" evidence="2">
    <location>
        <begin position="1"/>
        <end position="76"/>
    </location>
</feature>
<sequence length="102" mass="11429">MGRELYFRIKAEEPSFTDCDKEFSQGTEAQTGRLLGPVPISQAHPAIAQKLAISQPGQLWPPYRLDNWVVIVRLGKLISAQLDDVARNSLLNHLFEQQTIVG</sequence>
<dbReference type="GeneID" id="58726060"/>
<gene>
    <name evidence="3" type="ORF">GNE12_16065</name>
</gene>
<keyword evidence="1 3" id="KW-0413">Isomerase</keyword>
<evidence type="ECO:0000259" key="2">
    <source>
        <dbReference type="PROSITE" id="PS50198"/>
    </source>
</evidence>
<evidence type="ECO:0000313" key="4">
    <source>
        <dbReference type="Proteomes" id="UP000570851"/>
    </source>
</evidence>
<dbReference type="InterPro" id="IPR046357">
    <property type="entry name" value="PPIase_dom_sf"/>
</dbReference>
<dbReference type="Gene3D" id="3.10.50.40">
    <property type="match status" value="1"/>
</dbReference>
<protein>
    <submittedName>
        <fullName evidence="3">Peptidylprolyl isomerase</fullName>
    </submittedName>
</protein>
<dbReference type="GO" id="GO:0016853">
    <property type="term" value="F:isomerase activity"/>
    <property type="evidence" value="ECO:0007669"/>
    <property type="project" value="UniProtKB-KW"/>
</dbReference>
<organism evidence="3 4">
    <name type="scientific">Trichormus variabilis N2B</name>
    <dbReference type="NCBI Taxonomy" id="2681315"/>
    <lineage>
        <taxon>Bacteria</taxon>
        <taxon>Bacillati</taxon>
        <taxon>Cyanobacteriota</taxon>
        <taxon>Cyanophyceae</taxon>
        <taxon>Nostocales</taxon>
        <taxon>Nostocaceae</taxon>
        <taxon>Trichormus</taxon>
    </lineage>
</organism>
<reference evidence="3 4" key="1">
    <citation type="submission" date="2019-11" db="EMBL/GenBank/DDBJ databases">
        <title>Comparison of genomes from free-living endosymbiotic cyanobacteria isolated from Azolla.</title>
        <authorList>
            <person name="Thiel T."/>
            <person name="Pratte B."/>
        </authorList>
    </citation>
    <scope>NUCLEOTIDE SEQUENCE [LARGE SCALE GENOMIC DNA]</scope>
    <source>
        <strain evidence="3 4">N2B</strain>
    </source>
</reference>
<evidence type="ECO:0000313" key="3">
    <source>
        <dbReference type="EMBL" id="MBC1303428.1"/>
    </source>
</evidence>
<dbReference type="Proteomes" id="UP000570851">
    <property type="component" value="Unassembled WGS sequence"/>
</dbReference>
<dbReference type="PROSITE" id="PS50198">
    <property type="entry name" value="PPIC_PPIASE_2"/>
    <property type="match status" value="1"/>
</dbReference>
<keyword evidence="1" id="KW-0697">Rotamase</keyword>